<dbReference type="CDD" id="cd04301">
    <property type="entry name" value="NAT_SF"/>
    <property type="match status" value="1"/>
</dbReference>
<gene>
    <name evidence="2" type="ORF">JOC28_001192</name>
</gene>
<dbReference type="Gene3D" id="3.40.630.30">
    <property type="match status" value="1"/>
</dbReference>
<dbReference type="RefSeq" id="WP_239548890.1">
    <property type="nucleotide sequence ID" value="NZ_JAFBEH010000022.1"/>
</dbReference>
<evidence type="ECO:0000313" key="2">
    <source>
        <dbReference type="EMBL" id="MBM7642892.1"/>
    </source>
</evidence>
<dbReference type="PROSITE" id="PS51186">
    <property type="entry name" value="GNAT"/>
    <property type="match status" value="1"/>
</dbReference>
<organism evidence="2 3">
    <name type="scientific">Streptococcus loxodontisalivarius</name>
    <dbReference type="NCBI Taxonomy" id="1349415"/>
    <lineage>
        <taxon>Bacteria</taxon>
        <taxon>Bacillati</taxon>
        <taxon>Bacillota</taxon>
        <taxon>Bacilli</taxon>
        <taxon>Lactobacillales</taxon>
        <taxon>Streptococcaceae</taxon>
        <taxon>Streptococcus</taxon>
    </lineage>
</organism>
<dbReference type="PANTHER" id="PTHR43233:SF1">
    <property type="entry name" value="FAMILY N-ACETYLTRANSFERASE, PUTATIVE (AFU_ORTHOLOGUE AFUA_6G03350)-RELATED"/>
    <property type="match status" value="1"/>
</dbReference>
<protein>
    <submittedName>
        <fullName evidence="2">Acetyltransferase</fullName>
    </submittedName>
</protein>
<proteinExistence type="predicted"/>
<name>A0ABS2PU77_9STRE</name>
<dbReference type="EMBL" id="JAFBEH010000022">
    <property type="protein sequence ID" value="MBM7642892.1"/>
    <property type="molecule type" value="Genomic_DNA"/>
</dbReference>
<dbReference type="PANTHER" id="PTHR43233">
    <property type="entry name" value="FAMILY N-ACETYLTRANSFERASE, PUTATIVE (AFU_ORTHOLOGUE AFUA_6G03350)-RELATED"/>
    <property type="match status" value="1"/>
</dbReference>
<feature type="domain" description="N-acetyltransferase" evidence="1">
    <location>
        <begin position="2"/>
        <end position="134"/>
    </location>
</feature>
<keyword evidence="3" id="KW-1185">Reference proteome</keyword>
<reference evidence="2 3" key="1">
    <citation type="submission" date="2021-01" db="EMBL/GenBank/DDBJ databases">
        <title>Genomic Encyclopedia of Type Strains, Phase IV (KMG-IV): sequencing the most valuable type-strain genomes for metagenomic binning, comparative biology and taxonomic classification.</title>
        <authorList>
            <person name="Goeker M."/>
        </authorList>
    </citation>
    <scope>NUCLEOTIDE SEQUENCE [LARGE SCALE GENOMIC DNA]</scope>
    <source>
        <strain evidence="2 3">DSM 27382</strain>
    </source>
</reference>
<dbReference type="SUPFAM" id="SSF55729">
    <property type="entry name" value="Acyl-CoA N-acyltransferases (Nat)"/>
    <property type="match status" value="1"/>
</dbReference>
<evidence type="ECO:0000259" key="1">
    <source>
        <dbReference type="PROSITE" id="PS51186"/>
    </source>
</evidence>
<comment type="caution">
    <text evidence="2">The sequence shown here is derived from an EMBL/GenBank/DDBJ whole genome shotgun (WGS) entry which is preliminary data.</text>
</comment>
<dbReference type="InterPro" id="IPR000182">
    <property type="entry name" value="GNAT_dom"/>
</dbReference>
<accession>A0ABS2PU77</accession>
<dbReference type="Proteomes" id="UP000697472">
    <property type="component" value="Unassembled WGS sequence"/>
</dbReference>
<evidence type="ECO:0000313" key="3">
    <source>
        <dbReference type="Proteomes" id="UP000697472"/>
    </source>
</evidence>
<sequence length="134" mass="15788">MLTFQEFGSEQLDRVKEIYSEMGWTSYLGDDDKLRRSFDNSLDILGAFEDASLIGFIRCVGDGEHILLVQDLIIAKKYQRQGLGTSLFRKIWDKYNHVRMFQVNTDLEDKVDNYFYQSFGMKTLQEGHMISYFR</sequence>
<dbReference type="Pfam" id="PF13673">
    <property type="entry name" value="Acetyltransf_10"/>
    <property type="match status" value="1"/>
</dbReference>
<dbReference type="InterPro" id="IPR053144">
    <property type="entry name" value="Acetyltransferase_Butenolide"/>
</dbReference>
<dbReference type="InterPro" id="IPR016181">
    <property type="entry name" value="Acyl_CoA_acyltransferase"/>
</dbReference>